<name>A0ABV8V738_9GAMM</name>
<dbReference type="Proteomes" id="UP001595840">
    <property type="component" value="Unassembled WGS sequence"/>
</dbReference>
<dbReference type="PANTHER" id="PTHR37421:SF1">
    <property type="entry name" value="UPF0260 PROTEIN YCGN"/>
    <property type="match status" value="1"/>
</dbReference>
<keyword evidence="3" id="KW-1185">Reference proteome</keyword>
<dbReference type="RefSeq" id="WP_290261664.1">
    <property type="nucleotide sequence ID" value="NZ_JAUFQG010000004.1"/>
</dbReference>
<dbReference type="HAMAP" id="MF_00676">
    <property type="entry name" value="UPF0260"/>
    <property type="match status" value="1"/>
</dbReference>
<accession>A0ABV8V738</accession>
<evidence type="ECO:0000313" key="3">
    <source>
        <dbReference type="Proteomes" id="UP001595840"/>
    </source>
</evidence>
<proteinExistence type="inferred from homology"/>
<evidence type="ECO:0000313" key="2">
    <source>
        <dbReference type="EMBL" id="MFC4363688.1"/>
    </source>
</evidence>
<evidence type="ECO:0000256" key="1">
    <source>
        <dbReference type="HAMAP-Rule" id="MF_00676"/>
    </source>
</evidence>
<dbReference type="Pfam" id="PF03692">
    <property type="entry name" value="CxxCxxCC"/>
    <property type="match status" value="1"/>
</dbReference>
<dbReference type="PIRSF" id="PIRSF006173">
    <property type="entry name" value="UCP006173"/>
    <property type="match status" value="1"/>
</dbReference>
<sequence length="149" mass="17298">MAWARDYWRETPLADMTAYQWEALCDGCAKCCLQKLEDEDDGEVYYTRLACQLLDLDTCQCTDYPNRLQRVPNCLQLSADKLEDFHWLPVTCAYRLVAEGKDLPDWHPLITGNRESVHVSKISVRGRAKSELSVPEADWQDEVIRWVDL</sequence>
<comment type="similarity">
    <text evidence="1">Belongs to the UPF0260 family.</text>
</comment>
<dbReference type="EMBL" id="JBHSCX010000020">
    <property type="protein sequence ID" value="MFC4363688.1"/>
    <property type="molecule type" value="Genomic_DNA"/>
</dbReference>
<reference evidence="3" key="1">
    <citation type="journal article" date="2019" name="Int. J. Syst. Evol. Microbiol.">
        <title>The Global Catalogue of Microorganisms (GCM) 10K type strain sequencing project: providing services to taxonomists for standard genome sequencing and annotation.</title>
        <authorList>
            <consortium name="The Broad Institute Genomics Platform"/>
            <consortium name="The Broad Institute Genome Sequencing Center for Infectious Disease"/>
            <person name="Wu L."/>
            <person name="Ma J."/>
        </authorList>
    </citation>
    <scope>NUCLEOTIDE SEQUENCE [LARGE SCALE GENOMIC DNA]</scope>
    <source>
        <strain evidence="3">CECT 8570</strain>
    </source>
</reference>
<protein>
    <recommendedName>
        <fullName evidence="1">UPF0260 protein ACFOX3_15340</fullName>
    </recommendedName>
</protein>
<dbReference type="NCBIfam" id="NF003507">
    <property type="entry name" value="PRK05170.2-5"/>
    <property type="match status" value="1"/>
</dbReference>
<dbReference type="NCBIfam" id="NF003501">
    <property type="entry name" value="PRK05170.1-5"/>
    <property type="match status" value="1"/>
</dbReference>
<dbReference type="InterPro" id="IPR005358">
    <property type="entry name" value="Puta_zinc/iron-chelating_dom"/>
</dbReference>
<dbReference type="InterPro" id="IPR008228">
    <property type="entry name" value="UCP006173"/>
</dbReference>
<dbReference type="PANTHER" id="PTHR37421">
    <property type="entry name" value="UPF0260 PROTEIN YCGN"/>
    <property type="match status" value="1"/>
</dbReference>
<gene>
    <name evidence="2" type="ORF">ACFOX3_15340</name>
</gene>
<organism evidence="2 3">
    <name type="scientific">Simiduia curdlanivorans</name>
    <dbReference type="NCBI Taxonomy" id="1492769"/>
    <lineage>
        <taxon>Bacteria</taxon>
        <taxon>Pseudomonadati</taxon>
        <taxon>Pseudomonadota</taxon>
        <taxon>Gammaproteobacteria</taxon>
        <taxon>Cellvibrionales</taxon>
        <taxon>Cellvibrionaceae</taxon>
        <taxon>Simiduia</taxon>
    </lineage>
</organism>
<comment type="caution">
    <text evidence="2">The sequence shown here is derived from an EMBL/GenBank/DDBJ whole genome shotgun (WGS) entry which is preliminary data.</text>
</comment>